<dbReference type="AlphaFoldDB" id="A0A8S0VMQ2"/>
<proteinExistence type="predicted"/>
<comment type="caution">
    <text evidence="1">The sequence shown here is derived from an EMBL/GenBank/DDBJ whole genome shotgun (WGS) entry which is preliminary data.</text>
</comment>
<organism evidence="1 2">
    <name type="scientific">Olea europaea subsp. europaea</name>
    <dbReference type="NCBI Taxonomy" id="158383"/>
    <lineage>
        <taxon>Eukaryota</taxon>
        <taxon>Viridiplantae</taxon>
        <taxon>Streptophyta</taxon>
        <taxon>Embryophyta</taxon>
        <taxon>Tracheophyta</taxon>
        <taxon>Spermatophyta</taxon>
        <taxon>Magnoliopsida</taxon>
        <taxon>eudicotyledons</taxon>
        <taxon>Gunneridae</taxon>
        <taxon>Pentapetalae</taxon>
        <taxon>asterids</taxon>
        <taxon>lamiids</taxon>
        <taxon>Lamiales</taxon>
        <taxon>Oleaceae</taxon>
        <taxon>Oleeae</taxon>
        <taxon>Olea</taxon>
    </lineage>
</organism>
<dbReference type="OrthoDB" id="1725789at2759"/>
<evidence type="ECO:0000313" key="2">
    <source>
        <dbReference type="Proteomes" id="UP000594638"/>
    </source>
</evidence>
<dbReference type="Gramene" id="OE9A078549T1">
    <property type="protein sequence ID" value="OE9A078549C1"/>
    <property type="gene ID" value="OE9A078549"/>
</dbReference>
<evidence type="ECO:0000313" key="1">
    <source>
        <dbReference type="EMBL" id="CAA3033384.1"/>
    </source>
</evidence>
<accession>A0A8S0VMQ2</accession>
<dbReference type="InterPro" id="IPR011989">
    <property type="entry name" value="ARM-like"/>
</dbReference>
<dbReference type="Pfam" id="PF18784">
    <property type="entry name" value="CRM1_repeat_2"/>
    <property type="match status" value="1"/>
</dbReference>
<sequence>MFPAMVDSQIMQRRRLYAVPISKLRLLIICHIAKPEEVLIVVDEKGNIVHETMKDNDIILQYKFFILIEKKIDGKAENS</sequence>
<protein>
    <submittedName>
        <fullName evidence="1">EXPORTIN 1A</fullName>
    </submittedName>
</protein>
<gene>
    <name evidence="1" type="ORF">OLEA9_A078549</name>
</gene>
<dbReference type="Gene3D" id="1.25.10.10">
    <property type="entry name" value="Leucine-rich Repeat Variant"/>
    <property type="match status" value="1"/>
</dbReference>
<dbReference type="Proteomes" id="UP000594638">
    <property type="component" value="Unassembled WGS sequence"/>
</dbReference>
<dbReference type="EMBL" id="CACTIH010010801">
    <property type="protein sequence ID" value="CAA3033384.1"/>
    <property type="molecule type" value="Genomic_DNA"/>
</dbReference>
<name>A0A8S0VMQ2_OLEEU</name>
<dbReference type="InterPro" id="IPR041235">
    <property type="entry name" value="Exp1_repeat_2"/>
</dbReference>
<keyword evidence="2" id="KW-1185">Reference proteome</keyword>
<reference evidence="1 2" key="1">
    <citation type="submission" date="2019-12" db="EMBL/GenBank/DDBJ databases">
        <authorList>
            <person name="Alioto T."/>
            <person name="Alioto T."/>
            <person name="Gomez Garrido J."/>
        </authorList>
    </citation>
    <scope>NUCLEOTIDE SEQUENCE [LARGE SCALE GENOMIC DNA]</scope>
</reference>